<evidence type="ECO:0000256" key="2">
    <source>
        <dbReference type="ARBA" id="ARBA00022448"/>
    </source>
</evidence>
<dbReference type="Pfam" id="PF00593">
    <property type="entry name" value="TonB_dep_Rec_b-barrel"/>
    <property type="match status" value="1"/>
</dbReference>
<dbReference type="PANTHER" id="PTHR30069:SF29">
    <property type="entry name" value="HEMOGLOBIN AND HEMOGLOBIN-HAPTOGLOBIN-BINDING PROTEIN 1-RELATED"/>
    <property type="match status" value="1"/>
</dbReference>
<keyword evidence="15" id="KW-1185">Reference proteome</keyword>
<keyword evidence="7 10" id="KW-0472">Membrane</keyword>
<dbReference type="PANTHER" id="PTHR30069">
    <property type="entry name" value="TONB-DEPENDENT OUTER MEMBRANE RECEPTOR"/>
    <property type="match status" value="1"/>
</dbReference>
<organism evidence="14 15">
    <name type="scientific">Mongoliibacter ruber</name>
    <dbReference type="NCBI Taxonomy" id="1750599"/>
    <lineage>
        <taxon>Bacteria</taxon>
        <taxon>Pseudomonadati</taxon>
        <taxon>Bacteroidota</taxon>
        <taxon>Cytophagia</taxon>
        <taxon>Cytophagales</taxon>
        <taxon>Cyclobacteriaceae</taxon>
        <taxon>Mongoliibacter</taxon>
    </lineage>
</organism>
<keyword evidence="5" id="KW-0732">Signal</keyword>
<evidence type="ECO:0000256" key="8">
    <source>
        <dbReference type="ARBA" id="ARBA00023170"/>
    </source>
</evidence>
<dbReference type="Pfam" id="PF07715">
    <property type="entry name" value="Plug"/>
    <property type="match status" value="1"/>
</dbReference>
<comment type="similarity">
    <text evidence="10 11">Belongs to the TonB-dependent receptor family.</text>
</comment>
<dbReference type="GO" id="GO:0044718">
    <property type="term" value="P:siderophore transmembrane transport"/>
    <property type="evidence" value="ECO:0007669"/>
    <property type="project" value="TreeGrafter"/>
</dbReference>
<keyword evidence="6 11" id="KW-0798">TonB box</keyword>
<dbReference type="InterPro" id="IPR000531">
    <property type="entry name" value="Beta-barrel_TonB"/>
</dbReference>
<evidence type="ECO:0000256" key="10">
    <source>
        <dbReference type="PROSITE-ProRule" id="PRU01360"/>
    </source>
</evidence>
<proteinExistence type="inferred from homology"/>
<dbReference type="InterPro" id="IPR039426">
    <property type="entry name" value="TonB-dep_rcpt-like"/>
</dbReference>
<name>A0A2T0WT51_9BACT</name>
<feature type="domain" description="TonB-dependent receptor-like beta-barrel" evidence="12">
    <location>
        <begin position="299"/>
        <end position="683"/>
    </location>
</feature>
<dbReference type="Gene3D" id="2.170.130.10">
    <property type="entry name" value="TonB-dependent receptor, plug domain"/>
    <property type="match status" value="1"/>
</dbReference>
<evidence type="ECO:0000256" key="5">
    <source>
        <dbReference type="ARBA" id="ARBA00022729"/>
    </source>
</evidence>
<evidence type="ECO:0000256" key="11">
    <source>
        <dbReference type="RuleBase" id="RU003357"/>
    </source>
</evidence>
<evidence type="ECO:0000256" key="4">
    <source>
        <dbReference type="ARBA" id="ARBA00022692"/>
    </source>
</evidence>
<keyword evidence="9 10" id="KW-0998">Cell outer membrane</keyword>
<dbReference type="OrthoDB" id="1109239at2"/>
<protein>
    <submittedName>
        <fullName evidence="14">Iron complex outermembrane receptor protein</fullName>
    </submittedName>
</protein>
<dbReference type="AlphaFoldDB" id="A0A2T0WT51"/>
<dbReference type="SUPFAM" id="SSF56935">
    <property type="entry name" value="Porins"/>
    <property type="match status" value="1"/>
</dbReference>
<reference evidence="14 15" key="1">
    <citation type="submission" date="2018-03" db="EMBL/GenBank/DDBJ databases">
        <title>Genomic Encyclopedia of Archaeal and Bacterial Type Strains, Phase II (KMG-II): from individual species to whole genera.</title>
        <authorList>
            <person name="Goeker M."/>
        </authorList>
    </citation>
    <scope>NUCLEOTIDE SEQUENCE [LARGE SCALE GENOMIC DNA]</scope>
    <source>
        <strain evidence="14 15">DSM 27929</strain>
    </source>
</reference>
<evidence type="ECO:0000256" key="3">
    <source>
        <dbReference type="ARBA" id="ARBA00022452"/>
    </source>
</evidence>
<evidence type="ECO:0000256" key="7">
    <source>
        <dbReference type="ARBA" id="ARBA00023136"/>
    </source>
</evidence>
<dbReference type="GO" id="GO:0009279">
    <property type="term" value="C:cell outer membrane"/>
    <property type="evidence" value="ECO:0007669"/>
    <property type="project" value="UniProtKB-SubCell"/>
</dbReference>
<evidence type="ECO:0000256" key="6">
    <source>
        <dbReference type="ARBA" id="ARBA00023077"/>
    </source>
</evidence>
<comment type="subcellular location">
    <subcellularLocation>
        <location evidence="1 10">Cell outer membrane</location>
        <topology evidence="1 10">Multi-pass membrane protein</topology>
    </subcellularLocation>
</comment>
<keyword evidence="8 14" id="KW-0675">Receptor</keyword>
<dbReference type="Gene3D" id="2.60.40.1120">
    <property type="entry name" value="Carboxypeptidase-like, regulatory domain"/>
    <property type="match status" value="1"/>
</dbReference>
<keyword evidence="3 10" id="KW-1134">Transmembrane beta strand</keyword>
<dbReference type="InterPro" id="IPR036942">
    <property type="entry name" value="Beta-barrel_TonB_sf"/>
</dbReference>
<dbReference type="PROSITE" id="PS52016">
    <property type="entry name" value="TONB_DEPENDENT_REC_3"/>
    <property type="match status" value="1"/>
</dbReference>
<evidence type="ECO:0000259" key="13">
    <source>
        <dbReference type="Pfam" id="PF07715"/>
    </source>
</evidence>
<keyword evidence="4 10" id="KW-0812">Transmembrane</keyword>
<dbReference type="InterPro" id="IPR008969">
    <property type="entry name" value="CarboxyPept-like_regulatory"/>
</dbReference>
<dbReference type="InterPro" id="IPR037066">
    <property type="entry name" value="Plug_dom_sf"/>
</dbReference>
<feature type="domain" description="TonB-dependent receptor plug" evidence="13">
    <location>
        <begin position="123"/>
        <end position="230"/>
    </location>
</feature>
<evidence type="ECO:0000313" key="15">
    <source>
        <dbReference type="Proteomes" id="UP000238157"/>
    </source>
</evidence>
<dbReference type="Pfam" id="PF13715">
    <property type="entry name" value="CarbopepD_reg_2"/>
    <property type="match status" value="1"/>
</dbReference>
<comment type="caution">
    <text evidence="14">The sequence shown here is derived from an EMBL/GenBank/DDBJ whole genome shotgun (WGS) entry which is preliminary data.</text>
</comment>
<dbReference type="SUPFAM" id="SSF49464">
    <property type="entry name" value="Carboxypeptidase regulatory domain-like"/>
    <property type="match status" value="1"/>
</dbReference>
<evidence type="ECO:0000256" key="1">
    <source>
        <dbReference type="ARBA" id="ARBA00004571"/>
    </source>
</evidence>
<dbReference type="GO" id="GO:0015344">
    <property type="term" value="F:siderophore uptake transmembrane transporter activity"/>
    <property type="evidence" value="ECO:0007669"/>
    <property type="project" value="TreeGrafter"/>
</dbReference>
<keyword evidence="2 10" id="KW-0813">Transport</keyword>
<dbReference type="EMBL" id="PVTR01000002">
    <property type="protein sequence ID" value="PRY89858.1"/>
    <property type="molecule type" value="Genomic_DNA"/>
</dbReference>
<gene>
    <name evidence="14" type="ORF">CLW00_102334</name>
</gene>
<sequence>MILRIIGVLLLLGVTNFTVAQQEIHVLVLDEHSEQPIPGATVQMLRTQIGAVTDQDGVAVLNRIPSGNITLRISLIGFEKKELNLKEEDILISPYQVAVYLHEAHGDLEEVVISSTRSSRTIADIPTRVEFIAGEELDEKVNMKPGDIRVLLSESTGIMVQTTSATSANASIRIQGLDGRYTQLLRDGFPLYSGAASGLSLLQIPPLDLQQVEVIKGSSSTLYGGGAIAGLVNLISKRPTQEGELSFLLNGTNAGGFDASTFYGKRNDKWGTTLFAAFNTNQPYDPAGIGLSAIPKFNRFTFNPRLFVYPTSQTEIDFGLNFNYEDRKGGNMVLLRNESSASNLFFENNESGRISSQFSLSHSVGEHKKWVVKNAVNYFERTLTTNAFTFDGAQLSSFTELNHQINHDQMDWVLGANLWTERFEEINSSSDRDYNLTTVGVFAQNTWSLNPSWILESGLRSDYVVEYGWAVLPRLALLWKQSERFSSRLGGGLGYKAPTIFTEESERLQYRNIQGIDPDRNVLEKSYGVNWDFNFRQSLFDDKLFVSINHMFFYTYLDRPLFLEPLAVSSFRFVNIEGYSDTKGVETNVKWEWKDFKWFMGYTYTHARIVEENQVRENPLTPRHRINSVLFYEVHNKWKVGWESYYFSAQQLSDGSVGKSYWIMGFMAEKIWEHVSVYINFENFLDARQTRFDSIFTGRLDQPNFREIYAPLDGFVINGGVKIRI</sequence>
<evidence type="ECO:0000256" key="9">
    <source>
        <dbReference type="ARBA" id="ARBA00023237"/>
    </source>
</evidence>
<dbReference type="InterPro" id="IPR012910">
    <property type="entry name" value="Plug_dom"/>
</dbReference>
<evidence type="ECO:0000313" key="14">
    <source>
        <dbReference type="EMBL" id="PRY89858.1"/>
    </source>
</evidence>
<dbReference type="Proteomes" id="UP000238157">
    <property type="component" value="Unassembled WGS sequence"/>
</dbReference>
<dbReference type="Gene3D" id="2.40.170.20">
    <property type="entry name" value="TonB-dependent receptor, beta-barrel domain"/>
    <property type="match status" value="1"/>
</dbReference>
<evidence type="ECO:0000259" key="12">
    <source>
        <dbReference type="Pfam" id="PF00593"/>
    </source>
</evidence>
<accession>A0A2T0WT51</accession>
<dbReference type="RefSeq" id="WP_106132535.1">
    <property type="nucleotide sequence ID" value="NZ_PVTR01000002.1"/>
</dbReference>